<dbReference type="EMBL" id="SGXC01000003">
    <property type="protein sequence ID" value="RZS78728.1"/>
    <property type="molecule type" value="Genomic_DNA"/>
</dbReference>
<dbReference type="InterPro" id="IPR001444">
    <property type="entry name" value="Flag_bb_rod_N"/>
</dbReference>
<evidence type="ECO:0000256" key="4">
    <source>
        <dbReference type="ARBA" id="ARBA00023143"/>
    </source>
</evidence>
<keyword evidence="9" id="KW-1185">Reference proteome</keyword>
<name>A0A4V2F2N1_9BURK</name>
<evidence type="ECO:0000256" key="3">
    <source>
        <dbReference type="ARBA" id="ARBA00014376"/>
    </source>
</evidence>
<proteinExistence type="inferred from homology"/>
<evidence type="ECO:0000313" key="9">
    <source>
        <dbReference type="Proteomes" id="UP000292445"/>
    </source>
</evidence>
<dbReference type="GO" id="GO:0030694">
    <property type="term" value="C:bacterial-type flagellum basal body, rod"/>
    <property type="evidence" value="ECO:0007669"/>
    <property type="project" value="InterPro"/>
</dbReference>
<evidence type="ECO:0000256" key="5">
    <source>
        <dbReference type="ARBA" id="ARBA00024934"/>
    </source>
</evidence>
<gene>
    <name evidence="8" type="ORF">EV675_5385</name>
</gene>
<dbReference type="OrthoDB" id="9788334at2"/>
<keyword evidence="8" id="KW-0969">Cilium</keyword>
<comment type="similarity">
    <text evidence="2 6">Belongs to the flagella basal body rod proteins family.</text>
</comment>
<dbReference type="AlphaFoldDB" id="A0A4V2F2N1"/>
<protein>
    <recommendedName>
        <fullName evidence="3 6">Flagellar basal body rod protein FlgB</fullName>
    </recommendedName>
</protein>
<evidence type="ECO:0000256" key="1">
    <source>
        <dbReference type="ARBA" id="ARBA00004117"/>
    </source>
</evidence>
<organism evidence="8 9">
    <name type="scientific">Pigmentiphaga kullae</name>
    <dbReference type="NCBI Taxonomy" id="151784"/>
    <lineage>
        <taxon>Bacteria</taxon>
        <taxon>Pseudomonadati</taxon>
        <taxon>Pseudomonadota</taxon>
        <taxon>Betaproteobacteria</taxon>
        <taxon>Burkholderiales</taxon>
        <taxon>Alcaligenaceae</taxon>
        <taxon>Pigmentiphaga</taxon>
    </lineage>
</organism>
<accession>A0A4V2F2N1</accession>
<feature type="domain" description="Flagellar basal body rod protein N-terminal" evidence="7">
    <location>
        <begin position="13"/>
        <end position="39"/>
    </location>
</feature>
<dbReference type="NCBIfam" id="TIGR01396">
    <property type="entry name" value="FlgB"/>
    <property type="match status" value="1"/>
</dbReference>
<keyword evidence="4 6" id="KW-0975">Bacterial flagellum</keyword>
<dbReference type="RefSeq" id="WP_130361663.1">
    <property type="nucleotide sequence ID" value="NZ_SGXC01000003.1"/>
</dbReference>
<dbReference type="GO" id="GO:0071978">
    <property type="term" value="P:bacterial-type flagellum-dependent swarming motility"/>
    <property type="evidence" value="ECO:0007669"/>
    <property type="project" value="TreeGrafter"/>
</dbReference>
<evidence type="ECO:0000256" key="6">
    <source>
        <dbReference type="PIRNR" id="PIRNR002889"/>
    </source>
</evidence>
<dbReference type="Proteomes" id="UP000292445">
    <property type="component" value="Unassembled WGS sequence"/>
</dbReference>
<keyword evidence="8" id="KW-0282">Flagellum</keyword>
<keyword evidence="8" id="KW-0966">Cell projection</keyword>
<dbReference type="PANTHER" id="PTHR30435:SF12">
    <property type="entry name" value="FLAGELLAR BASAL BODY ROD PROTEIN FLGB"/>
    <property type="match status" value="1"/>
</dbReference>
<dbReference type="PROSITE" id="PS00588">
    <property type="entry name" value="FLAGELLA_BB_ROD"/>
    <property type="match status" value="1"/>
</dbReference>
<dbReference type="Pfam" id="PF00460">
    <property type="entry name" value="Flg_bb_rod"/>
    <property type="match status" value="1"/>
</dbReference>
<evidence type="ECO:0000313" key="8">
    <source>
        <dbReference type="EMBL" id="RZS78728.1"/>
    </source>
</evidence>
<sequence length="139" mass="15013">MISRIGDELMFNAQALELRARRQEVLAANLANAETPNYKSRDFDFGAALRAATGTPAADAAQAPLRMSATDARHLRGDAGDGLPVALKYGTPAQASIDGNTVDPDLERTRFADNALRYDAALRMLNGQIQTLQRAIQNN</sequence>
<dbReference type="PIRSF" id="PIRSF002889">
    <property type="entry name" value="Rod_FlgB"/>
    <property type="match status" value="1"/>
</dbReference>
<comment type="subcellular location">
    <subcellularLocation>
        <location evidence="1 6">Bacterial flagellum basal body</location>
    </subcellularLocation>
</comment>
<dbReference type="InterPro" id="IPR019776">
    <property type="entry name" value="Flagellar_basal_body_rod_CS"/>
</dbReference>
<dbReference type="PANTHER" id="PTHR30435">
    <property type="entry name" value="FLAGELLAR PROTEIN"/>
    <property type="match status" value="1"/>
</dbReference>
<comment type="subunit">
    <text evidence="6">The basal body constitutes a major portion of the flagellar organelle and consists of a number of rings mounted on a central rod.</text>
</comment>
<comment type="function">
    <text evidence="5 6">Structural component of flagellum, the bacterial motility apparatus. Part of the rod structure of flagellar basal body.</text>
</comment>
<reference evidence="8 9" key="1">
    <citation type="submission" date="2019-02" db="EMBL/GenBank/DDBJ databases">
        <title>Genomic Encyclopedia of Type Strains, Phase IV (KMG-IV): sequencing the most valuable type-strain genomes for metagenomic binning, comparative biology and taxonomic classification.</title>
        <authorList>
            <person name="Goeker M."/>
        </authorList>
    </citation>
    <scope>NUCLEOTIDE SEQUENCE [LARGE SCALE GENOMIC DNA]</scope>
    <source>
        <strain evidence="8 9">K24</strain>
    </source>
</reference>
<dbReference type="InterPro" id="IPR006300">
    <property type="entry name" value="FlgB"/>
</dbReference>
<evidence type="ECO:0000259" key="7">
    <source>
        <dbReference type="Pfam" id="PF00460"/>
    </source>
</evidence>
<evidence type="ECO:0000256" key="2">
    <source>
        <dbReference type="ARBA" id="ARBA00009677"/>
    </source>
</evidence>
<comment type="caution">
    <text evidence="8">The sequence shown here is derived from an EMBL/GenBank/DDBJ whole genome shotgun (WGS) entry which is preliminary data.</text>
</comment>